<evidence type="ECO:0000256" key="6">
    <source>
        <dbReference type="ARBA" id="ARBA00049417"/>
    </source>
</evidence>
<keyword evidence="9" id="KW-0548">Nucleotidyltransferase</keyword>
<accession>A0A1E3L1W1</accession>
<dbReference type="EMBL" id="MDER01000051">
    <property type="protein sequence ID" value="ODP27591.1"/>
    <property type="molecule type" value="Genomic_DNA"/>
</dbReference>
<keyword evidence="5" id="KW-0408">Iron</keyword>
<dbReference type="PROSITE" id="PS51831">
    <property type="entry name" value="HD"/>
    <property type="match status" value="1"/>
</dbReference>
<feature type="domain" description="Nudix hydrolase" evidence="7">
    <location>
        <begin position="243"/>
        <end position="377"/>
    </location>
</feature>
<protein>
    <recommendedName>
        <fullName evidence="1">bis(5'-nucleosyl)-tetraphosphatase (symmetrical)</fullName>
        <ecNumber evidence="1">3.6.1.41</ecNumber>
    </recommendedName>
</protein>
<comment type="catalytic activity">
    <reaction evidence="6">
        <text>P(1),P(4)-bis(5'-adenosyl) tetraphosphate + H2O = 2 ADP + 2 H(+)</text>
        <dbReference type="Rhea" id="RHEA:24252"/>
        <dbReference type="ChEBI" id="CHEBI:15377"/>
        <dbReference type="ChEBI" id="CHEBI:15378"/>
        <dbReference type="ChEBI" id="CHEBI:58141"/>
        <dbReference type="ChEBI" id="CHEBI:456216"/>
        <dbReference type="EC" id="3.6.1.41"/>
    </reaction>
</comment>
<dbReference type="PANTHER" id="PTHR35795">
    <property type="entry name" value="SLR1885 PROTEIN"/>
    <property type="match status" value="1"/>
</dbReference>
<dbReference type="STRING" id="1886670.PTI45_03046"/>
<dbReference type="PROSITE" id="PS51462">
    <property type="entry name" value="NUDIX"/>
    <property type="match status" value="1"/>
</dbReference>
<dbReference type="Gene3D" id="1.10.3210.10">
    <property type="entry name" value="Hypothetical protein af1432"/>
    <property type="match status" value="1"/>
</dbReference>
<keyword evidence="4" id="KW-0378">Hydrolase</keyword>
<gene>
    <name evidence="9" type="primary">nadD</name>
    <name evidence="9" type="ORF">PTI45_03046</name>
</gene>
<evidence type="ECO:0000313" key="10">
    <source>
        <dbReference type="Proteomes" id="UP000094578"/>
    </source>
</evidence>
<evidence type="ECO:0000259" key="7">
    <source>
        <dbReference type="PROSITE" id="PS51462"/>
    </source>
</evidence>
<dbReference type="Gene3D" id="3.90.79.10">
    <property type="entry name" value="Nucleoside Triphosphate Pyrophosphohydrolase"/>
    <property type="match status" value="1"/>
</dbReference>
<sequence>MNEIAQQLLAQYLEPYHPEQSIPDYIEYTFDKNHQQDTWQHSLNVAKQAVMLAERYGADQHTAQYAGYLHDLSTLLTDHEKVILAEQLRIEILDEERQVPYVLHQKLSSWLAAEWFGLDEPDLLSAITCHTTLQAELGTMDKILFVADKCSWASEDSAPFIHQMKSAAEHSLDDAIVVYLDYIWQQREQMVLHPWLKAAKSVFDMKQTGQLLSTLPALSQPISWGPVTARFQPITSLDEIDIAQISNISIVPMVGDQVVIMQLEDGRWELPGGTLEEGEHYVTALEREVMEEMGATLIDYHVFGYFQCISSAETPYRSYIPHPSFIRLTVYGQVQLNHQPLNPPDGEQVSVVDVVSIEEAIKRLSTTGRQDLADFYQIGYDISLRS</sequence>
<evidence type="ECO:0000256" key="2">
    <source>
        <dbReference type="ARBA" id="ARBA00022723"/>
    </source>
</evidence>
<dbReference type="SUPFAM" id="SSF55811">
    <property type="entry name" value="Nudix"/>
    <property type="match status" value="1"/>
</dbReference>
<dbReference type="GO" id="GO:0008803">
    <property type="term" value="F:bis(5'-nucleosyl)-tetraphosphatase (symmetrical) activity"/>
    <property type="evidence" value="ECO:0007669"/>
    <property type="project" value="UniProtKB-EC"/>
</dbReference>
<dbReference type="InterPro" id="IPR051094">
    <property type="entry name" value="Diverse_Catalytic_Enzymes"/>
</dbReference>
<dbReference type="GO" id="GO:0016779">
    <property type="term" value="F:nucleotidyltransferase activity"/>
    <property type="evidence" value="ECO:0007669"/>
    <property type="project" value="UniProtKB-KW"/>
</dbReference>
<evidence type="ECO:0000256" key="3">
    <source>
        <dbReference type="ARBA" id="ARBA00022741"/>
    </source>
</evidence>
<evidence type="ECO:0000256" key="1">
    <source>
        <dbReference type="ARBA" id="ARBA00012506"/>
    </source>
</evidence>
<proteinExistence type="predicted"/>
<dbReference type="SMART" id="SM00471">
    <property type="entry name" value="HDc"/>
    <property type="match status" value="1"/>
</dbReference>
<dbReference type="CDD" id="cd02883">
    <property type="entry name" value="NUDIX_Hydrolase"/>
    <property type="match status" value="1"/>
</dbReference>
<keyword evidence="10" id="KW-1185">Reference proteome</keyword>
<dbReference type="InterPro" id="IPR005249">
    <property type="entry name" value="YqeK"/>
</dbReference>
<feature type="domain" description="HD" evidence="8">
    <location>
        <begin position="38"/>
        <end position="153"/>
    </location>
</feature>
<evidence type="ECO:0000256" key="4">
    <source>
        <dbReference type="ARBA" id="ARBA00022801"/>
    </source>
</evidence>
<dbReference type="AlphaFoldDB" id="A0A1E3L1W1"/>
<dbReference type="GO" id="GO:0046872">
    <property type="term" value="F:metal ion binding"/>
    <property type="evidence" value="ECO:0007669"/>
    <property type="project" value="UniProtKB-KW"/>
</dbReference>
<dbReference type="Pfam" id="PF00293">
    <property type="entry name" value="NUDIX"/>
    <property type="match status" value="1"/>
</dbReference>
<dbReference type="SUPFAM" id="SSF109604">
    <property type="entry name" value="HD-domain/PDEase-like"/>
    <property type="match status" value="1"/>
</dbReference>
<evidence type="ECO:0000259" key="8">
    <source>
        <dbReference type="PROSITE" id="PS51831"/>
    </source>
</evidence>
<dbReference type="InterPro" id="IPR006675">
    <property type="entry name" value="HDIG_dom"/>
</dbReference>
<dbReference type="InterPro" id="IPR003607">
    <property type="entry name" value="HD/PDEase_dom"/>
</dbReference>
<comment type="caution">
    <text evidence="9">The sequence shown here is derived from an EMBL/GenBank/DDBJ whole genome shotgun (WGS) entry which is preliminary data.</text>
</comment>
<organism evidence="9 10">
    <name type="scientific">Paenibacillus nuruki</name>
    <dbReference type="NCBI Taxonomy" id="1886670"/>
    <lineage>
        <taxon>Bacteria</taxon>
        <taxon>Bacillati</taxon>
        <taxon>Bacillota</taxon>
        <taxon>Bacilli</taxon>
        <taxon>Bacillales</taxon>
        <taxon>Paenibacillaceae</taxon>
        <taxon>Paenibacillus</taxon>
    </lineage>
</organism>
<dbReference type="InterPro" id="IPR020084">
    <property type="entry name" value="NUDIX_hydrolase_CS"/>
</dbReference>
<name>A0A1E3L1W1_9BACL</name>
<keyword evidence="2" id="KW-0479">Metal-binding</keyword>
<dbReference type="PANTHER" id="PTHR35795:SF1">
    <property type="entry name" value="BIS(5'-NUCLEOSYL)-TETRAPHOSPHATASE, SYMMETRICAL"/>
    <property type="match status" value="1"/>
</dbReference>
<dbReference type="GO" id="GO:0000166">
    <property type="term" value="F:nucleotide binding"/>
    <property type="evidence" value="ECO:0007669"/>
    <property type="project" value="UniProtKB-KW"/>
</dbReference>
<dbReference type="NCBIfam" id="TIGR00488">
    <property type="entry name" value="bis(5'-nucleosyl)-tetraphosphatase (symmetrical) YqeK"/>
    <property type="match status" value="1"/>
</dbReference>
<evidence type="ECO:0000313" key="9">
    <source>
        <dbReference type="EMBL" id="ODP27591.1"/>
    </source>
</evidence>
<dbReference type="RefSeq" id="WP_083243555.1">
    <property type="nucleotide sequence ID" value="NZ_MDER01000051.1"/>
</dbReference>
<dbReference type="CDD" id="cd00077">
    <property type="entry name" value="HDc"/>
    <property type="match status" value="1"/>
</dbReference>
<dbReference type="InterPro" id="IPR000086">
    <property type="entry name" value="NUDIX_hydrolase_dom"/>
</dbReference>
<dbReference type="EC" id="3.6.1.41" evidence="1"/>
<keyword evidence="3" id="KW-0547">Nucleotide-binding</keyword>
<dbReference type="NCBIfam" id="TIGR00277">
    <property type="entry name" value="HDIG"/>
    <property type="match status" value="1"/>
</dbReference>
<dbReference type="InterPro" id="IPR006674">
    <property type="entry name" value="HD_domain"/>
</dbReference>
<dbReference type="PROSITE" id="PS00893">
    <property type="entry name" value="NUDIX_BOX"/>
    <property type="match status" value="1"/>
</dbReference>
<dbReference type="Pfam" id="PF01966">
    <property type="entry name" value="HD"/>
    <property type="match status" value="1"/>
</dbReference>
<evidence type="ECO:0000256" key="5">
    <source>
        <dbReference type="ARBA" id="ARBA00023004"/>
    </source>
</evidence>
<dbReference type="InterPro" id="IPR015797">
    <property type="entry name" value="NUDIX_hydrolase-like_dom_sf"/>
</dbReference>
<keyword evidence="9" id="KW-0808">Transferase</keyword>
<dbReference type="Proteomes" id="UP000094578">
    <property type="component" value="Unassembled WGS sequence"/>
</dbReference>
<reference evidence="9 10" key="1">
    <citation type="submission" date="2016-08" db="EMBL/GenBank/DDBJ databases">
        <title>Genome sequencing of Paenibacillus sp. TI45-13ar, isolated from Korean traditional nuruk.</title>
        <authorList>
            <person name="Kim S.-J."/>
        </authorList>
    </citation>
    <scope>NUCLEOTIDE SEQUENCE [LARGE SCALE GENOMIC DNA]</scope>
    <source>
        <strain evidence="9 10">TI45-13ar</strain>
    </source>
</reference>
<dbReference type="PATRIC" id="fig|1886670.3.peg.3094"/>